<dbReference type="EMBL" id="BMLV01000001">
    <property type="protein sequence ID" value="GGP02288.1"/>
    <property type="molecule type" value="Genomic_DNA"/>
</dbReference>
<evidence type="ECO:0000313" key="2">
    <source>
        <dbReference type="Proteomes" id="UP000620064"/>
    </source>
</evidence>
<comment type="caution">
    <text evidence="1">The sequence shown here is derived from an EMBL/GenBank/DDBJ whole genome shotgun (WGS) entry which is preliminary data.</text>
</comment>
<accession>A0ABQ2NH17</accession>
<sequence>MFCALFSAQTVMKTTKPIPQKEWENFKAKHEKSVYGDFRILETKGKIAQILGDKPVNKLDKASWRPPVIPPLMDADYVGKPIVKSNNNPKFSVTNIRPKPVNPNCETCSTIVISENVSKAEMIEIENFLKQYQ</sequence>
<organism evidence="1 2">
    <name type="scientific">Cloacibacterium rupense</name>
    <dbReference type="NCBI Taxonomy" id="517423"/>
    <lineage>
        <taxon>Bacteria</taxon>
        <taxon>Pseudomonadati</taxon>
        <taxon>Bacteroidota</taxon>
        <taxon>Flavobacteriia</taxon>
        <taxon>Flavobacteriales</taxon>
        <taxon>Weeksellaceae</taxon>
    </lineage>
</organism>
<proteinExistence type="predicted"/>
<reference evidence="2" key="1">
    <citation type="journal article" date="2019" name="Int. J. Syst. Evol. Microbiol.">
        <title>The Global Catalogue of Microorganisms (GCM) 10K type strain sequencing project: providing services to taxonomists for standard genome sequencing and annotation.</title>
        <authorList>
            <consortium name="The Broad Institute Genomics Platform"/>
            <consortium name="The Broad Institute Genome Sequencing Center for Infectious Disease"/>
            <person name="Wu L."/>
            <person name="Ma J."/>
        </authorList>
    </citation>
    <scope>NUCLEOTIDE SEQUENCE [LARGE SCALE GENOMIC DNA]</scope>
    <source>
        <strain evidence="2">CGMCC 1.7656</strain>
    </source>
</reference>
<keyword evidence="2" id="KW-1185">Reference proteome</keyword>
<evidence type="ECO:0000313" key="1">
    <source>
        <dbReference type="EMBL" id="GGP02288.1"/>
    </source>
</evidence>
<dbReference type="Proteomes" id="UP000620064">
    <property type="component" value="Unassembled WGS sequence"/>
</dbReference>
<protein>
    <submittedName>
        <fullName evidence="1">Uncharacterized protein</fullName>
    </submittedName>
</protein>
<gene>
    <name evidence="1" type="ORF">GCM10010992_06070</name>
</gene>
<name>A0ABQ2NH17_9FLAO</name>